<feature type="transmembrane region" description="Helical" evidence="7">
    <location>
        <begin position="381"/>
        <end position="400"/>
    </location>
</feature>
<gene>
    <name evidence="8" type="ORF">ACFQMH_01235</name>
</gene>
<evidence type="ECO:0000256" key="1">
    <source>
        <dbReference type="ARBA" id="ARBA00004651"/>
    </source>
</evidence>
<reference evidence="9" key="1">
    <citation type="journal article" date="2019" name="Int. J. Syst. Evol. Microbiol.">
        <title>The Global Catalogue of Microorganisms (GCM) 10K type strain sequencing project: providing services to taxonomists for standard genome sequencing and annotation.</title>
        <authorList>
            <consortium name="The Broad Institute Genomics Platform"/>
            <consortium name="The Broad Institute Genome Sequencing Center for Infectious Disease"/>
            <person name="Wu L."/>
            <person name="Ma J."/>
        </authorList>
    </citation>
    <scope>NUCLEOTIDE SEQUENCE [LARGE SCALE GENOMIC DNA]</scope>
    <source>
        <strain evidence="9">JCM 4855</strain>
    </source>
</reference>
<dbReference type="PANTHER" id="PTHR23513:SF6">
    <property type="entry name" value="MAJOR FACILITATOR SUPERFAMILY ASSOCIATED DOMAIN-CONTAINING PROTEIN"/>
    <property type="match status" value="1"/>
</dbReference>
<dbReference type="Proteomes" id="UP001596409">
    <property type="component" value="Unassembled WGS sequence"/>
</dbReference>
<feature type="transmembrane region" description="Helical" evidence="7">
    <location>
        <begin position="107"/>
        <end position="127"/>
    </location>
</feature>
<evidence type="ECO:0000256" key="5">
    <source>
        <dbReference type="ARBA" id="ARBA00023136"/>
    </source>
</evidence>
<keyword evidence="2" id="KW-1003">Cell membrane</keyword>
<dbReference type="PANTHER" id="PTHR23513">
    <property type="entry name" value="INTEGRAL MEMBRANE EFFLUX PROTEIN-RELATED"/>
    <property type="match status" value="1"/>
</dbReference>
<evidence type="ECO:0000256" key="7">
    <source>
        <dbReference type="SAM" id="Phobius"/>
    </source>
</evidence>
<evidence type="ECO:0000256" key="3">
    <source>
        <dbReference type="ARBA" id="ARBA00022692"/>
    </source>
</evidence>
<keyword evidence="9" id="KW-1185">Reference proteome</keyword>
<feature type="transmembrane region" description="Helical" evidence="7">
    <location>
        <begin position="314"/>
        <end position="338"/>
    </location>
</feature>
<dbReference type="EMBL" id="JBHSYM010000003">
    <property type="protein sequence ID" value="MFC7010355.1"/>
    <property type="molecule type" value="Genomic_DNA"/>
</dbReference>
<keyword evidence="5 7" id="KW-0472">Membrane</keyword>
<feature type="region of interest" description="Disordered" evidence="6">
    <location>
        <begin position="407"/>
        <end position="452"/>
    </location>
</feature>
<dbReference type="SUPFAM" id="SSF103473">
    <property type="entry name" value="MFS general substrate transporter"/>
    <property type="match status" value="1"/>
</dbReference>
<evidence type="ECO:0000313" key="9">
    <source>
        <dbReference type="Proteomes" id="UP001596409"/>
    </source>
</evidence>
<evidence type="ECO:0000256" key="6">
    <source>
        <dbReference type="SAM" id="MobiDB-lite"/>
    </source>
</evidence>
<accession>A0ABW2DV16</accession>
<feature type="transmembrane region" description="Helical" evidence="7">
    <location>
        <begin position="290"/>
        <end position="308"/>
    </location>
</feature>
<keyword evidence="4 7" id="KW-1133">Transmembrane helix</keyword>
<feature type="transmembrane region" description="Helical" evidence="7">
    <location>
        <begin position="165"/>
        <end position="193"/>
    </location>
</feature>
<evidence type="ECO:0000256" key="4">
    <source>
        <dbReference type="ARBA" id="ARBA00022989"/>
    </source>
</evidence>
<dbReference type="InterPro" id="IPR036259">
    <property type="entry name" value="MFS_trans_sf"/>
</dbReference>
<dbReference type="Pfam" id="PF07690">
    <property type="entry name" value="MFS_1"/>
    <property type="match status" value="1"/>
</dbReference>
<keyword evidence="3 7" id="KW-0812">Transmembrane</keyword>
<name>A0ABW2DV16_9ACTN</name>
<feature type="transmembrane region" description="Helical" evidence="7">
    <location>
        <begin position="50"/>
        <end position="70"/>
    </location>
</feature>
<feature type="transmembrane region" description="Helical" evidence="7">
    <location>
        <begin position="20"/>
        <end position="43"/>
    </location>
</feature>
<evidence type="ECO:0000313" key="8">
    <source>
        <dbReference type="EMBL" id="MFC7010355.1"/>
    </source>
</evidence>
<dbReference type="CDD" id="cd06173">
    <property type="entry name" value="MFS_MefA_like"/>
    <property type="match status" value="1"/>
</dbReference>
<feature type="transmembrane region" description="Helical" evidence="7">
    <location>
        <begin position="82"/>
        <end position="100"/>
    </location>
</feature>
<feature type="compositionally biased region" description="Low complexity" evidence="6">
    <location>
        <begin position="424"/>
        <end position="435"/>
    </location>
</feature>
<comment type="caution">
    <text evidence="8">The sequence shown here is derived from an EMBL/GenBank/DDBJ whole genome shotgun (WGS) entry which is preliminary data.</text>
</comment>
<feature type="compositionally biased region" description="Basic residues" evidence="6">
    <location>
        <begin position="439"/>
        <end position="452"/>
    </location>
</feature>
<sequence>MAPTRPDGVRCGSHPVLRVVLLAETVSILGTQLGAVATPWLVLTLTGSPGAVGVVTACQFAAVTVFGLFGAPWVARLGPCRVMLYGDVLCAALVALLPLLHAVDRLSIGVFAAVMFAVGATFAPYMASQQSILLDLVGTDEQLLSRANAAFQTASRLSMLLGPLLAGFLIATLTAPQVLLLDALSFAVSALLLRRRLPRTVGKSGPTARPSLGEGLRALRSDRLVTSWTLGLTLNEAAWQAMFALFPVIALIRADASPVVAGTLLGSYGGGTLLGTLAVGRLLRLVSPRVLAVAGRVALAAVFLTLLLPLSVGGTAGCLAVVGLLNGVSLAPATAVRALRIPERRRAEGLTTATGLVMAGGTAGWALAGFAAQAAGLNPTFLGLAVLQAGAAALFVSGALGTRADTVQDGVGPHPTAPVRLENSASAAPARDASATGHGRNRKERHDSHRSH</sequence>
<comment type="subcellular location">
    <subcellularLocation>
        <location evidence="1">Cell membrane</location>
        <topology evidence="1">Multi-pass membrane protein</topology>
    </subcellularLocation>
</comment>
<dbReference type="InterPro" id="IPR011701">
    <property type="entry name" value="MFS"/>
</dbReference>
<protein>
    <submittedName>
        <fullName evidence="8">MFS transporter</fullName>
    </submittedName>
</protein>
<dbReference type="RefSeq" id="WP_229880644.1">
    <property type="nucleotide sequence ID" value="NZ_BMWA01000007.1"/>
</dbReference>
<evidence type="ECO:0000256" key="2">
    <source>
        <dbReference type="ARBA" id="ARBA00022475"/>
    </source>
</evidence>
<organism evidence="8 9">
    <name type="scientific">Streptomyces viridiviolaceus</name>
    <dbReference type="NCBI Taxonomy" id="68282"/>
    <lineage>
        <taxon>Bacteria</taxon>
        <taxon>Bacillati</taxon>
        <taxon>Actinomycetota</taxon>
        <taxon>Actinomycetes</taxon>
        <taxon>Kitasatosporales</taxon>
        <taxon>Streptomycetaceae</taxon>
        <taxon>Streptomyces</taxon>
    </lineage>
</organism>
<feature type="transmembrane region" description="Helical" evidence="7">
    <location>
        <begin position="350"/>
        <end position="375"/>
    </location>
</feature>
<dbReference type="Gene3D" id="1.20.1250.20">
    <property type="entry name" value="MFS general substrate transporter like domains"/>
    <property type="match status" value="1"/>
</dbReference>
<feature type="transmembrane region" description="Helical" evidence="7">
    <location>
        <begin position="260"/>
        <end position="283"/>
    </location>
</feature>
<proteinExistence type="predicted"/>